<protein>
    <submittedName>
        <fullName evidence="2">Uncharacterized protein</fullName>
    </submittedName>
</protein>
<proteinExistence type="predicted"/>
<dbReference type="InterPro" id="IPR009279">
    <property type="entry name" value="Portal_Mu"/>
</dbReference>
<gene>
    <name evidence="2" type="ORF">UFOVP567_42</name>
</gene>
<evidence type="ECO:0000313" key="2">
    <source>
        <dbReference type="EMBL" id="CAB4150506.1"/>
    </source>
</evidence>
<organism evidence="2">
    <name type="scientific">uncultured Caudovirales phage</name>
    <dbReference type="NCBI Taxonomy" id="2100421"/>
    <lineage>
        <taxon>Viruses</taxon>
        <taxon>Duplodnaviria</taxon>
        <taxon>Heunggongvirae</taxon>
        <taxon>Uroviricota</taxon>
        <taxon>Caudoviricetes</taxon>
        <taxon>Peduoviridae</taxon>
        <taxon>Maltschvirus</taxon>
        <taxon>Maltschvirus maltsch</taxon>
    </lineage>
</organism>
<reference evidence="2" key="1">
    <citation type="submission" date="2020-04" db="EMBL/GenBank/DDBJ databases">
        <authorList>
            <person name="Chiriac C."/>
            <person name="Salcher M."/>
            <person name="Ghai R."/>
            <person name="Kavagutti S V."/>
        </authorList>
    </citation>
    <scope>NUCLEOTIDE SEQUENCE</scope>
</reference>
<accession>A0A6J5MZP3</accession>
<name>A0A6J5MZP3_9CAUD</name>
<dbReference type="Pfam" id="PF06074">
    <property type="entry name" value="Portal_Mu"/>
    <property type="match status" value="1"/>
</dbReference>
<sequence length="1086" mass="119090">MDGIEKARETAARFTASTIDRAKRRAAEFLRTSPPSPVRSGRIGPSWSLEDYATQVDDSRLFRDPARRDFDDLPTERLLVRTSGEPISLRSRTTPQDRYLTIVAEMADLPTKQGLSGTVTAGGLPQVENKQQLKPLLARGLAYDQGEFERMARSNPVARNAVRATVERIAQASEFYATPDVDFEALVATNGVTPELRVKIAAQMREATDRAAEVLNLEWFHNPDLDPQQIIREQSYSMVPGFVLHEFGIDPRLQGRRRTTFVEHRAQSSVLRWLWDQRERWCGVVQNASGSPGLLADIPVSGVQVQGMPVIDSRKLLLVTNQRIGLNLEGVSDLRAAWYASQGKTEWFVSALMHRRKWGNGFPLFRMDADSAKAKGVSDSIASAAKEFFYSGQAYLSLPPGVTMEMMQFDSDTGFIAAMEYFDKELLRSLGSLATEIGQNGGSYNLADVQQAERLRQLQGYAQQIRSSRKAWIEAACATLIGDLAVLPELRIDGIMTRSDSEVLTVWSGVAQVRSTLKPDGTPMYSESDIRTLCDTVGVPFTSDAEAKEAQESSSEEVKAAPLLVGALQVAQQVLGALTASPINPTPIAPEAAVLLLSSAGVPEDVARKMVEAQIGRPVVNREAEASSAPVSQDLVDALTESADEPVEGQELPSDGGLVSGGAVDALIARKTRAKTLDEIDTKPTTAMAKIAERALEWRAEFGRGGTEVGVARARDLSSRKNLSEETIRRMRNYFTRHAGDSKAKGFNLGEDGFPSAGRIAWDLWGGDPGQSWAERKVAEFDKVREKSKRRVASSSLAARKPSVEVFGRDGRLFETHRPLVGPEKFVSWASLYSATSREAEALASFAAKLAESARSEFVRKVRPLVEAGDVKAIAALQFSKVEEFEKVFENFLLNWSETNRRDLLDEIKSQVGAGWKPSPEAATFPAELAQVVEAQAAALARTLDSSWVKRLKDEALTQAAGLRSVAALAEVEPPLATWQKQSMQTSTNVANLTREEVARAEGPPIKSARYSAIMDRLTCSNCGLLDGKDFVFGSAEYLKNRPPLYNCLSRLGPYGNVCRCIYVYTFAGASQEFEGPEIAVEVDEF</sequence>
<dbReference type="EMBL" id="LR796544">
    <property type="protein sequence ID" value="CAB4150506.1"/>
    <property type="molecule type" value="Genomic_DNA"/>
</dbReference>
<evidence type="ECO:0000256" key="1">
    <source>
        <dbReference type="SAM" id="MobiDB-lite"/>
    </source>
</evidence>
<feature type="region of interest" description="Disordered" evidence="1">
    <location>
        <begin position="25"/>
        <end position="45"/>
    </location>
</feature>